<keyword evidence="4" id="KW-1185">Reference proteome</keyword>
<dbReference type="Pfam" id="PF22733">
    <property type="entry name" value="NNH1"/>
    <property type="match status" value="1"/>
</dbReference>
<dbReference type="Gene3D" id="3.40.50.300">
    <property type="entry name" value="P-loop containing nucleotide triphosphate hydrolases"/>
    <property type="match status" value="1"/>
</dbReference>
<evidence type="ECO:0000256" key="1">
    <source>
        <dbReference type="SAM" id="MobiDB-lite"/>
    </source>
</evidence>
<dbReference type="InterPro" id="IPR054547">
    <property type="entry name" value="NNH1"/>
</dbReference>
<dbReference type="RefSeq" id="WP_241060505.1">
    <property type="nucleotide sequence ID" value="NZ_JAKWJU010000002.1"/>
</dbReference>
<sequence>MEQPAEPVVRLTSAVVEPLIGPLFVPASAAADAPSSGSGRLMAHLLAFRGEDPALGWDELFETAAELVHLGLRATGHRLSAAEESGTAGVLARTLWAAGELDTTDAEAVRLGPPAFAQLLHSAVPGADRELSPEAARFYDELLAAVCLHFLRLLLERSPGLAGQLPEQAHHIGELVELNDAEATSTSRDPRSAEDVEFEERYLRHVIEQYDRITICGIDLDNPATPADWPLEATYLSLSAEFSPLAAAPATPSATSALSAPATPSATSSSAPDEEGGDTEPGAASVDPVMTAEKALARHERVLLRGVAGSGKTTVIQWLAVSTAGAALPEELQGLRSRIPFVLPVRRFAEEGFPAPGDFLSVAGHELADEAPEGWVARVLAAGRALLLIDGIDEVPEPQRRALHEQLRPLLREHPGSLCLVTSRPTAVEPNWLAEDGFTELTLAPMNRDQVAAFITAWHTAARMDRSDDADAQLDRYRDMLLRSIPLHRELRVLATNPLMCGLICALNVDRAGFLPQGRKELYEAAMAMLLQRRDPERQVVHADPVELERAPRERLLRKLAHRMLVGGHAVLDHRTALREVERYATAIPAVALQDVCPEQILDHLLLRTGVLREQPGRSVEFVHRTVQDYLAAKEIVEQGDLDLLLDHAHEPEWEEVIRMAVAHARPAECAMLLQGLLAPGALGMKRQRRRLMAAACLEHVTEVDPETYARVRRETRNLVSPSDDDSALRLGFVGPIVLEMLPDPATVSDEQAYRLALTVTRIDDDAAVDYLAGLRDRKSLKVRTELARGWRNFETERYAEEVIRHLNPEGLFLPVRDRQELAALRKLGGRPQVQIGGPFTPGELVDGLVPDGLTHLWLSCDLEAGMRMGWLSAFPHLMSLRVDRRLPPVSDVPDGVRIIVTGR</sequence>
<comment type="caution">
    <text evidence="3">The sequence shown here is derived from an EMBL/GenBank/DDBJ whole genome shotgun (WGS) entry which is preliminary data.</text>
</comment>
<dbReference type="InterPro" id="IPR007111">
    <property type="entry name" value="NACHT_NTPase"/>
</dbReference>
<evidence type="ECO:0000313" key="4">
    <source>
        <dbReference type="Proteomes" id="UP001166784"/>
    </source>
</evidence>
<dbReference type="Pfam" id="PF05729">
    <property type="entry name" value="NACHT"/>
    <property type="match status" value="1"/>
</dbReference>
<dbReference type="InterPro" id="IPR027417">
    <property type="entry name" value="P-loop_NTPase"/>
</dbReference>
<reference evidence="3" key="2">
    <citation type="journal article" date="2023" name="Int. J. Syst. Evol. Microbiol.">
        <title>Streptomyces marispadix sp. nov., isolated from marine beach sediment of the Northern Coast of Portugal.</title>
        <authorList>
            <person name="dos Santos J.D.N."/>
            <person name="Vitorino I.R."/>
            <person name="Kallscheuer N."/>
            <person name="Srivastava A."/>
            <person name="Krautwurst S."/>
            <person name="Marz M."/>
            <person name="Jogler C."/>
            <person name="Lobo Da Cunha A."/>
            <person name="Catita J."/>
            <person name="Goncalves H."/>
            <person name="Gonzalez I."/>
            <person name="Reyes F."/>
            <person name="Lage O.M."/>
        </authorList>
    </citation>
    <scope>NUCLEOTIDE SEQUENCE</scope>
    <source>
        <strain evidence="3">M600PL45_2</strain>
    </source>
</reference>
<name>A0ABS9T009_9ACTN</name>
<feature type="compositionally biased region" description="Low complexity" evidence="1">
    <location>
        <begin position="254"/>
        <end position="271"/>
    </location>
</feature>
<reference evidence="3" key="1">
    <citation type="submission" date="2022-03" db="EMBL/GenBank/DDBJ databases">
        <authorList>
            <person name="Santos J.D.N."/>
            <person name="Kallscheuer N."/>
            <person name="Jogler C."/>
            <person name="Lage O.M."/>
        </authorList>
    </citation>
    <scope>NUCLEOTIDE SEQUENCE</scope>
    <source>
        <strain evidence="3">M600PL45_2</strain>
    </source>
</reference>
<evidence type="ECO:0000259" key="2">
    <source>
        <dbReference type="PROSITE" id="PS50837"/>
    </source>
</evidence>
<accession>A0ABS9T009</accession>
<dbReference type="PANTHER" id="PTHR46844:SF1">
    <property type="entry name" value="SLR5058 PROTEIN"/>
    <property type="match status" value="1"/>
</dbReference>
<dbReference type="PANTHER" id="PTHR46844">
    <property type="entry name" value="SLR5058 PROTEIN"/>
    <property type="match status" value="1"/>
</dbReference>
<feature type="region of interest" description="Disordered" evidence="1">
    <location>
        <begin position="254"/>
        <end position="286"/>
    </location>
</feature>
<dbReference type="EMBL" id="JAKWJU010000002">
    <property type="protein sequence ID" value="MCH6161847.1"/>
    <property type="molecule type" value="Genomic_DNA"/>
</dbReference>
<proteinExistence type="predicted"/>
<dbReference type="SUPFAM" id="SSF52540">
    <property type="entry name" value="P-loop containing nucleoside triphosphate hydrolases"/>
    <property type="match status" value="1"/>
</dbReference>
<evidence type="ECO:0000313" key="3">
    <source>
        <dbReference type="EMBL" id="MCH6161847.1"/>
    </source>
</evidence>
<feature type="domain" description="NACHT" evidence="2">
    <location>
        <begin position="300"/>
        <end position="638"/>
    </location>
</feature>
<organism evidence="3 4">
    <name type="scientific">Streptomyces marispadix</name>
    <dbReference type="NCBI Taxonomy" id="2922868"/>
    <lineage>
        <taxon>Bacteria</taxon>
        <taxon>Bacillati</taxon>
        <taxon>Actinomycetota</taxon>
        <taxon>Actinomycetes</taxon>
        <taxon>Kitasatosporales</taxon>
        <taxon>Streptomycetaceae</taxon>
        <taxon>Streptomyces</taxon>
    </lineage>
</organism>
<protein>
    <submittedName>
        <fullName evidence="3">NACHT domain-containing protein</fullName>
    </submittedName>
</protein>
<dbReference type="Proteomes" id="UP001166784">
    <property type="component" value="Unassembled WGS sequence"/>
</dbReference>
<dbReference type="PROSITE" id="PS50837">
    <property type="entry name" value="NACHT"/>
    <property type="match status" value="1"/>
</dbReference>
<gene>
    <name evidence="3" type="ORF">MMA15_16065</name>
</gene>